<protein>
    <recommendedName>
        <fullName evidence="3">Fe2OG dioxygenase domain-containing protein</fullName>
    </recommendedName>
</protein>
<dbReference type="Proteomes" id="UP001596116">
    <property type="component" value="Unassembled WGS sequence"/>
</dbReference>
<sequence>MGEFSPMSDAFRTSYESNGYAVVPGVAPAPMVQHFLAIVCAQLSSRPDAFLTAPRVNAKPAYEFYSYRHHTTMGFHWGLTSRMVELTGKRLAPSYAYFRVYQKGDICTVHSDRESCEHSLSMMLGYSDDIVWPFEIGERRYEFADACQLQKADDFGDEASKQVMLNPGDAILYQGCNYRHGRTVPNPNRWSAHLFLHWVDLDGPFKDWSFDRQQFPAMGDFKFPETVSQNPA</sequence>
<gene>
    <name evidence="1" type="ORF">ACFMB1_13485</name>
</gene>
<comment type="caution">
    <text evidence="1">The sequence shown here is derived from an EMBL/GenBank/DDBJ whole genome shotgun (WGS) entry which is preliminary data.</text>
</comment>
<dbReference type="RefSeq" id="WP_379923956.1">
    <property type="nucleotide sequence ID" value="NZ_JBHPON010000002.1"/>
</dbReference>
<organism evidence="1 2">
    <name type="scientific">Hyphococcus aureus</name>
    <dbReference type="NCBI Taxonomy" id="2666033"/>
    <lineage>
        <taxon>Bacteria</taxon>
        <taxon>Pseudomonadati</taxon>
        <taxon>Pseudomonadota</taxon>
        <taxon>Alphaproteobacteria</taxon>
        <taxon>Parvularculales</taxon>
        <taxon>Parvularculaceae</taxon>
        <taxon>Hyphococcus</taxon>
    </lineage>
</organism>
<reference evidence="1 2" key="1">
    <citation type="submission" date="2024-09" db="EMBL/GenBank/DDBJ databases">
        <authorList>
            <person name="Zhang Z.-H."/>
        </authorList>
    </citation>
    <scope>NUCLEOTIDE SEQUENCE [LARGE SCALE GENOMIC DNA]</scope>
    <source>
        <strain evidence="1 2">HHTR114</strain>
    </source>
</reference>
<dbReference type="EMBL" id="JBHPON010000002">
    <property type="protein sequence ID" value="MFC6036564.1"/>
    <property type="molecule type" value="Genomic_DNA"/>
</dbReference>
<evidence type="ECO:0000313" key="2">
    <source>
        <dbReference type="Proteomes" id="UP001596116"/>
    </source>
</evidence>
<evidence type="ECO:0000313" key="1">
    <source>
        <dbReference type="EMBL" id="MFC6036564.1"/>
    </source>
</evidence>
<accession>A0ABW1KX58</accession>
<proteinExistence type="predicted"/>
<keyword evidence="2" id="KW-1185">Reference proteome</keyword>
<evidence type="ECO:0008006" key="3">
    <source>
        <dbReference type="Google" id="ProtNLM"/>
    </source>
</evidence>
<name>A0ABW1KX58_9PROT</name>